<dbReference type="InterPro" id="IPR014352">
    <property type="entry name" value="FERM/acyl-CoA-bd_prot_sf"/>
</dbReference>
<dbReference type="GO" id="GO:0009887">
    <property type="term" value="P:animal organ morphogenesis"/>
    <property type="evidence" value="ECO:0007669"/>
    <property type="project" value="UniProtKB-ARBA"/>
</dbReference>
<comment type="caution">
    <text evidence="4">The sequence shown here is derived from an EMBL/GenBank/DDBJ whole genome shotgun (WGS) entry which is preliminary data.</text>
</comment>
<dbReference type="PANTHER" id="PTHR13283">
    <property type="entry name" value="KREV INTERACTION TRAPPED 1-RELATED"/>
    <property type="match status" value="1"/>
</dbReference>
<keyword evidence="5" id="KW-1185">Reference proteome</keyword>
<protein>
    <recommendedName>
        <fullName evidence="1">FERM domain-containing protein 8</fullName>
    </recommendedName>
</protein>
<dbReference type="Gene3D" id="1.20.80.10">
    <property type="match status" value="1"/>
</dbReference>
<dbReference type="STRING" id="48709.A0A1D2NK31"/>
<dbReference type="PROSITE" id="PS50057">
    <property type="entry name" value="FERM_3"/>
    <property type="match status" value="1"/>
</dbReference>
<evidence type="ECO:0000256" key="2">
    <source>
        <dbReference type="SAM" id="MobiDB-lite"/>
    </source>
</evidence>
<feature type="domain" description="FERM" evidence="3">
    <location>
        <begin position="74"/>
        <end position="414"/>
    </location>
</feature>
<evidence type="ECO:0000256" key="1">
    <source>
        <dbReference type="ARBA" id="ARBA00039547"/>
    </source>
</evidence>
<name>A0A1D2NK31_ORCCI</name>
<dbReference type="InterPro" id="IPR011993">
    <property type="entry name" value="PH-like_dom_sf"/>
</dbReference>
<dbReference type="InterPro" id="IPR035963">
    <property type="entry name" value="FERM_2"/>
</dbReference>
<dbReference type="GO" id="GO:0090090">
    <property type="term" value="P:negative regulation of canonical Wnt signaling pathway"/>
    <property type="evidence" value="ECO:0007669"/>
    <property type="project" value="TreeGrafter"/>
</dbReference>
<dbReference type="InterPro" id="IPR051594">
    <property type="entry name" value="KRIT1/FRMD8"/>
</dbReference>
<evidence type="ECO:0000259" key="3">
    <source>
        <dbReference type="PROSITE" id="PS50057"/>
    </source>
</evidence>
<dbReference type="OMA" id="MWNASHY"/>
<gene>
    <name evidence="4" type="ORF">Ocin01_01093</name>
</gene>
<dbReference type="Gene3D" id="3.10.20.90">
    <property type="entry name" value="Phosphatidylinositol 3-kinase Catalytic Subunit, Chain A, domain 1"/>
    <property type="match status" value="1"/>
</dbReference>
<dbReference type="GO" id="GO:0030182">
    <property type="term" value="P:neuron differentiation"/>
    <property type="evidence" value="ECO:0007669"/>
    <property type="project" value="UniProtKB-ARBA"/>
</dbReference>
<dbReference type="Pfam" id="PF00373">
    <property type="entry name" value="FERM_M"/>
    <property type="match status" value="1"/>
</dbReference>
<dbReference type="InterPro" id="IPR019748">
    <property type="entry name" value="FERM_central"/>
</dbReference>
<dbReference type="GO" id="GO:0005886">
    <property type="term" value="C:plasma membrane"/>
    <property type="evidence" value="ECO:0007669"/>
    <property type="project" value="TreeGrafter"/>
</dbReference>
<dbReference type="AlphaFoldDB" id="A0A1D2NK31"/>
<proteinExistence type="predicted"/>
<dbReference type="EMBL" id="LJIJ01000020">
    <property type="protein sequence ID" value="ODN05587.1"/>
    <property type="molecule type" value="Genomic_DNA"/>
</dbReference>
<dbReference type="Gene3D" id="2.30.29.30">
    <property type="entry name" value="Pleckstrin-homology domain (PH domain)/Phosphotyrosine-binding domain (PTB)"/>
    <property type="match status" value="1"/>
</dbReference>
<dbReference type="OrthoDB" id="2142533at2759"/>
<sequence>MGAVGGSDPHSPGDGEDGGFQERLIPPRKTSVETQTMTDDSYYQRKITPRVPKRRVLFRIECLLICNFNLQAAKSLCIWPLEPVILEPDSGSSCTAKELLQSIVESEELALPPYAEKSFHYGWLLRFLVQLKPNQQPLGVRKNWKRLLHNYSSATHLEAESDDPRICLRRSAFLTKQEEMRITDSKILELFYAEARHNILSGRYPCEADDYSMLGALQAGIEMGTYNAEIHTFEFSGKTNVNFYLNMFVKQRGFHRFYQIAERTLQLTFCWKTFGGFRPTTPSRKLVRKYLELCWSLPYYGSAMFHGQVESPAKGLWSILDHPDNFVLVAINSHSLHVIDYYRNRILVGARFESLKVELGWPSNETNPNCLPCLFLQFSELESRQSKMLQIFSKQAPMMDALISRFHRARSRSHHGLESCDEVDGHGAMESADIDGDFFVSLKTVTQCGEENSCLSNKLSELALAAFDEEGICVSKAGSWAFAQ</sequence>
<dbReference type="PANTHER" id="PTHR13283:SF10">
    <property type="entry name" value="FERM DOMAIN-CONTAINING PROTEIN 8"/>
    <property type="match status" value="1"/>
</dbReference>
<accession>A0A1D2NK31</accession>
<dbReference type="SUPFAM" id="SSF47031">
    <property type="entry name" value="Second domain of FERM"/>
    <property type="match status" value="1"/>
</dbReference>
<reference evidence="4 5" key="1">
    <citation type="journal article" date="2016" name="Genome Biol. Evol.">
        <title>Gene Family Evolution Reflects Adaptation to Soil Environmental Stressors in the Genome of the Collembolan Orchesella cincta.</title>
        <authorList>
            <person name="Faddeeva-Vakhrusheva A."/>
            <person name="Derks M.F."/>
            <person name="Anvar S.Y."/>
            <person name="Agamennone V."/>
            <person name="Suring W."/>
            <person name="Smit S."/>
            <person name="van Straalen N.M."/>
            <person name="Roelofs D."/>
        </authorList>
    </citation>
    <scope>NUCLEOTIDE SEQUENCE [LARGE SCALE GENOMIC DNA]</scope>
    <source>
        <tissue evidence="4">Mixed pool</tissue>
    </source>
</reference>
<dbReference type="CDD" id="cd14473">
    <property type="entry name" value="FERM_B-lobe"/>
    <property type="match status" value="1"/>
</dbReference>
<evidence type="ECO:0000313" key="4">
    <source>
        <dbReference type="EMBL" id="ODN05587.1"/>
    </source>
</evidence>
<feature type="region of interest" description="Disordered" evidence="2">
    <location>
        <begin position="1"/>
        <end position="36"/>
    </location>
</feature>
<dbReference type="Pfam" id="PF24522">
    <property type="entry name" value="KRIT1_FRMD8_FERM_C"/>
    <property type="match status" value="1"/>
</dbReference>
<organism evidence="4 5">
    <name type="scientific">Orchesella cincta</name>
    <name type="common">Springtail</name>
    <name type="synonym">Podura cincta</name>
    <dbReference type="NCBI Taxonomy" id="48709"/>
    <lineage>
        <taxon>Eukaryota</taxon>
        <taxon>Metazoa</taxon>
        <taxon>Ecdysozoa</taxon>
        <taxon>Arthropoda</taxon>
        <taxon>Hexapoda</taxon>
        <taxon>Collembola</taxon>
        <taxon>Entomobryomorpha</taxon>
        <taxon>Entomobryoidea</taxon>
        <taxon>Orchesellidae</taxon>
        <taxon>Orchesellinae</taxon>
        <taxon>Orchesella</taxon>
    </lineage>
</organism>
<dbReference type="InterPro" id="IPR057096">
    <property type="entry name" value="KRIT1_FRMD8_FERM_C"/>
</dbReference>
<evidence type="ECO:0000313" key="5">
    <source>
        <dbReference type="Proteomes" id="UP000094527"/>
    </source>
</evidence>
<dbReference type="SMART" id="SM00295">
    <property type="entry name" value="B41"/>
    <property type="match status" value="1"/>
</dbReference>
<dbReference type="InterPro" id="IPR019749">
    <property type="entry name" value="Band_41_domain"/>
</dbReference>
<dbReference type="InterPro" id="IPR000299">
    <property type="entry name" value="FERM_domain"/>
</dbReference>
<dbReference type="Proteomes" id="UP000094527">
    <property type="component" value="Unassembled WGS sequence"/>
</dbReference>